<dbReference type="GO" id="GO:0003677">
    <property type="term" value="F:DNA binding"/>
    <property type="evidence" value="ECO:0007669"/>
    <property type="project" value="InterPro"/>
</dbReference>
<keyword evidence="1" id="KW-0472">Membrane</keyword>
<dbReference type="PANTHER" id="PTHR34475">
    <property type="match status" value="1"/>
</dbReference>
<name>A0A2M7CIM1_9BACT</name>
<accession>A0A2M7CIM1</accession>
<evidence type="ECO:0000256" key="1">
    <source>
        <dbReference type="SAM" id="Phobius"/>
    </source>
</evidence>
<dbReference type="PANTHER" id="PTHR34475:SF1">
    <property type="entry name" value="CYTOSKELETON PROTEIN RODZ"/>
    <property type="match status" value="1"/>
</dbReference>
<keyword evidence="1" id="KW-0812">Transmembrane</keyword>
<keyword evidence="1" id="KW-1133">Transmembrane helix</keyword>
<protein>
    <recommendedName>
        <fullName evidence="4">Transcriptional regulator, XRE family</fullName>
    </recommendedName>
</protein>
<dbReference type="Gene3D" id="1.10.260.40">
    <property type="entry name" value="lambda repressor-like DNA-binding domains"/>
    <property type="match status" value="1"/>
</dbReference>
<dbReference type="InterPro" id="IPR010982">
    <property type="entry name" value="Lambda_DNA-bd_dom_sf"/>
</dbReference>
<dbReference type="EMBL" id="PEUM01000034">
    <property type="protein sequence ID" value="PIV25492.1"/>
    <property type="molecule type" value="Genomic_DNA"/>
</dbReference>
<dbReference type="AlphaFoldDB" id="A0A2M7CIM1"/>
<evidence type="ECO:0000313" key="3">
    <source>
        <dbReference type="Proteomes" id="UP000229966"/>
    </source>
</evidence>
<evidence type="ECO:0008006" key="4">
    <source>
        <dbReference type="Google" id="ProtNLM"/>
    </source>
</evidence>
<dbReference type="InterPro" id="IPR050400">
    <property type="entry name" value="Bact_Cytoskel_RodZ"/>
</dbReference>
<dbReference type="InterPro" id="IPR013783">
    <property type="entry name" value="Ig-like_fold"/>
</dbReference>
<reference evidence="3" key="1">
    <citation type="submission" date="2017-09" db="EMBL/GenBank/DDBJ databases">
        <title>Depth-based differentiation of microbial function through sediment-hosted aquifers and enrichment of novel symbionts in the deep terrestrial subsurface.</title>
        <authorList>
            <person name="Probst A.J."/>
            <person name="Ladd B."/>
            <person name="Jarett J.K."/>
            <person name="Geller-Mcgrath D.E."/>
            <person name="Sieber C.M.K."/>
            <person name="Emerson J.B."/>
            <person name="Anantharaman K."/>
            <person name="Thomas B.C."/>
            <person name="Malmstrom R."/>
            <person name="Stieglmeier M."/>
            <person name="Klingl A."/>
            <person name="Woyke T."/>
            <person name="Ryan C.M."/>
            <person name="Banfield J.F."/>
        </authorList>
    </citation>
    <scope>NUCLEOTIDE SEQUENCE [LARGE SCALE GENOMIC DNA]</scope>
</reference>
<gene>
    <name evidence="2" type="ORF">COS38_01305</name>
</gene>
<sequence length="229" mass="26126">MGIKNFRTRKIQRRSVGARVKMARKRKKISFNEAEVQTKIHEKFLRAIETDNFNVLPAEVYANGYFKKYVEFLNLKPEIVAEFKSEFRLWRKNESQLLIGDRLKEPRMIITPKIILGFLSFAMVGVIVGYLYLQISTLTSPPSLDIILPSGKEVVRVDMIEIIGKVDQNAKILINNELVALSGAGEFSQQVKLADGVNNIQIIAENRFSKKTIKNLQILKSRGDTNTKI</sequence>
<comment type="caution">
    <text evidence="2">The sequence shown here is derived from an EMBL/GenBank/DDBJ whole genome shotgun (WGS) entry which is preliminary data.</text>
</comment>
<organism evidence="2 3">
    <name type="scientific">Candidatus Berkelbacteria bacterium CG03_land_8_20_14_0_80_40_36</name>
    <dbReference type="NCBI Taxonomy" id="1974509"/>
    <lineage>
        <taxon>Bacteria</taxon>
        <taxon>Candidatus Berkelbacteria</taxon>
    </lineage>
</organism>
<dbReference type="Pfam" id="PF13413">
    <property type="entry name" value="HTH_25"/>
    <property type="match status" value="1"/>
</dbReference>
<feature type="transmembrane region" description="Helical" evidence="1">
    <location>
        <begin position="114"/>
        <end position="133"/>
    </location>
</feature>
<proteinExistence type="predicted"/>
<dbReference type="Gene3D" id="2.60.40.10">
    <property type="entry name" value="Immunoglobulins"/>
    <property type="match status" value="1"/>
</dbReference>
<dbReference type="Proteomes" id="UP000229966">
    <property type="component" value="Unassembled WGS sequence"/>
</dbReference>
<evidence type="ECO:0000313" key="2">
    <source>
        <dbReference type="EMBL" id="PIV25492.1"/>
    </source>
</evidence>